<organism evidence="1 2">
    <name type="scientific">Candidatus Curtissbacteria bacterium RIFOXYA1_FULL_41_14</name>
    <dbReference type="NCBI Taxonomy" id="1797737"/>
    <lineage>
        <taxon>Bacteria</taxon>
        <taxon>Candidatus Curtissiibacteriota</taxon>
    </lineage>
</organism>
<evidence type="ECO:0000313" key="1">
    <source>
        <dbReference type="EMBL" id="OGE03033.1"/>
    </source>
</evidence>
<dbReference type="EMBL" id="MFCA01000006">
    <property type="protein sequence ID" value="OGE03033.1"/>
    <property type="molecule type" value="Genomic_DNA"/>
</dbReference>
<comment type="caution">
    <text evidence="1">The sequence shown here is derived from an EMBL/GenBank/DDBJ whole genome shotgun (WGS) entry which is preliminary data.</text>
</comment>
<evidence type="ECO:0000313" key="2">
    <source>
        <dbReference type="Proteomes" id="UP000176751"/>
    </source>
</evidence>
<dbReference type="Proteomes" id="UP000176751">
    <property type="component" value="Unassembled WGS sequence"/>
</dbReference>
<dbReference type="STRING" id="1797737.A2196_01200"/>
<gene>
    <name evidence="1" type="ORF">A2196_01200</name>
</gene>
<reference evidence="1 2" key="1">
    <citation type="journal article" date="2016" name="Nat. Commun.">
        <title>Thousands of microbial genomes shed light on interconnected biogeochemical processes in an aquifer system.</title>
        <authorList>
            <person name="Anantharaman K."/>
            <person name="Brown C.T."/>
            <person name="Hug L.A."/>
            <person name="Sharon I."/>
            <person name="Castelle C.J."/>
            <person name="Probst A.J."/>
            <person name="Thomas B.C."/>
            <person name="Singh A."/>
            <person name="Wilkins M.J."/>
            <person name="Karaoz U."/>
            <person name="Brodie E.L."/>
            <person name="Williams K.H."/>
            <person name="Hubbard S.S."/>
            <person name="Banfield J.F."/>
        </authorList>
    </citation>
    <scope>NUCLEOTIDE SEQUENCE [LARGE SCALE GENOMIC DNA]</scope>
</reference>
<evidence type="ECO:0008006" key="3">
    <source>
        <dbReference type="Google" id="ProtNLM"/>
    </source>
</evidence>
<sequence length="129" mass="14857">MARHLAVFAPEAIEKIFSGVKKVEGRFSQVRIPPFGKVSAGDTVLIKKPGEKIVGQFLVDRVVYFDHPTKEEIEQVKRKYGSGMALPKIFWLDKEKINYITLMFIKSVTKFIVEPQIPKRDLRPWVVLE</sequence>
<dbReference type="AlphaFoldDB" id="A0A1F5HFT8"/>
<accession>A0A1F5HFT8</accession>
<proteinExistence type="predicted"/>
<name>A0A1F5HFT8_9BACT</name>
<protein>
    <recommendedName>
        <fullName evidence="3">ASCH domain-containing protein</fullName>
    </recommendedName>
</protein>